<evidence type="ECO:0000313" key="8">
    <source>
        <dbReference type="Proteomes" id="UP001202281"/>
    </source>
</evidence>
<dbReference type="EMBL" id="JALHLG010000035">
    <property type="protein sequence ID" value="MCJ2188449.1"/>
    <property type="molecule type" value="Genomic_DNA"/>
</dbReference>
<keyword evidence="8" id="KW-1185">Reference proteome</keyword>
<accession>A0ABT0BTQ7</accession>
<feature type="domain" description="FAD dependent oxidoreductase" evidence="6">
    <location>
        <begin position="7"/>
        <end position="361"/>
    </location>
</feature>
<keyword evidence="4" id="KW-0560">Oxidoreductase</keyword>
<keyword evidence="2" id="KW-0285">Flavoprotein</keyword>
<dbReference type="Pfam" id="PF01266">
    <property type="entry name" value="DAO"/>
    <property type="match status" value="1"/>
</dbReference>
<name>A0ABT0BTQ7_9SPHN</name>
<dbReference type="InterPro" id="IPR036188">
    <property type="entry name" value="FAD/NAD-bd_sf"/>
</dbReference>
<dbReference type="InterPro" id="IPR006076">
    <property type="entry name" value="FAD-dep_OxRdtase"/>
</dbReference>
<proteinExistence type="inferred from homology"/>
<evidence type="ECO:0000256" key="5">
    <source>
        <dbReference type="ARBA" id="ARBA00037941"/>
    </source>
</evidence>
<dbReference type="PANTHER" id="PTHR43104:SF4">
    <property type="entry name" value="L-2-HYDROXYGLUTARATE DEHYDROGENASE, MITOCHONDRIAL"/>
    <property type="match status" value="1"/>
</dbReference>
<comment type="similarity">
    <text evidence="5">Belongs to the L2HGDH family.</text>
</comment>
<evidence type="ECO:0000313" key="7">
    <source>
        <dbReference type="EMBL" id="MCJ2188449.1"/>
    </source>
</evidence>
<dbReference type="PANTHER" id="PTHR43104">
    <property type="entry name" value="L-2-HYDROXYGLUTARATE DEHYDROGENASE, MITOCHONDRIAL"/>
    <property type="match status" value="1"/>
</dbReference>
<evidence type="ECO:0000259" key="6">
    <source>
        <dbReference type="Pfam" id="PF01266"/>
    </source>
</evidence>
<comment type="caution">
    <text evidence="7">The sequence shown here is derived from an EMBL/GenBank/DDBJ whole genome shotgun (WGS) entry which is preliminary data.</text>
</comment>
<evidence type="ECO:0000256" key="2">
    <source>
        <dbReference type="ARBA" id="ARBA00022630"/>
    </source>
</evidence>
<dbReference type="Proteomes" id="UP001202281">
    <property type="component" value="Unassembled WGS sequence"/>
</dbReference>
<gene>
    <name evidence="7" type="ORF">MTR66_16705</name>
</gene>
<evidence type="ECO:0000256" key="4">
    <source>
        <dbReference type="ARBA" id="ARBA00023002"/>
    </source>
</evidence>
<dbReference type="Gene3D" id="3.30.9.10">
    <property type="entry name" value="D-Amino Acid Oxidase, subunit A, domain 2"/>
    <property type="match status" value="1"/>
</dbReference>
<sequence length="368" mass="38442">MDEVGAIVVGAGVVGLAVSRALALAGHEVMILERERQFGTVTSSRNSGVIHAGLYYPEGSLKAQLCVEGRRLLYDFCERRGVPHRRCGKLIIAASEAEFPALDAVMARGGAAGVTDLVRLEPAEAQAIEPELVCAGAVHSPSTGIVDQHGLMLALLGEAEAHGAMLVCDAPVGTIAKDGARWTVEVGETRLAAPVLVNAAGLGAQALAQTIDALDPALVPPLFLAKGCYFSYAGKVPFSRLIYPVPGPASLGTHFTLDLGGQARFGPDIHWIDAIDYTVDPALKPGFLAEARRIWPGVEEERLQPAYAGVRPKLAGPGMATADFVLQGEEAHGLPGLINLFGIESPGLTASLAIAERVAQMAGRPASR</sequence>
<dbReference type="Gene3D" id="3.50.50.60">
    <property type="entry name" value="FAD/NAD(P)-binding domain"/>
    <property type="match status" value="1"/>
</dbReference>
<reference evidence="7 8" key="1">
    <citation type="submission" date="2022-04" db="EMBL/GenBank/DDBJ databases">
        <title>Identification of a novel bacterium isolated from mangrove sediments.</title>
        <authorList>
            <person name="Pan X."/>
        </authorList>
    </citation>
    <scope>NUCLEOTIDE SEQUENCE [LARGE SCALE GENOMIC DNA]</scope>
    <source>
        <strain evidence="7 8">B2638</strain>
    </source>
</reference>
<protein>
    <submittedName>
        <fullName evidence="7">NAD(P)/FAD-dependent oxidoreductase</fullName>
    </submittedName>
</protein>
<dbReference type="RefSeq" id="WP_243923151.1">
    <property type="nucleotide sequence ID" value="NZ_JALHLG010000035.1"/>
</dbReference>
<dbReference type="SUPFAM" id="SSF51905">
    <property type="entry name" value="FAD/NAD(P)-binding domain"/>
    <property type="match status" value="1"/>
</dbReference>
<evidence type="ECO:0000256" key="3">
    <source>
        <dbReference type="ARBA" id="ARBA00022827"/>
    </source>
</evidence>
<keyword evidence="3" id="KW-0274">FAD</keyword>
<comment type="cofactor">
    <cofactor evidence="1">
        <name>FAD</name>
        <dbReference type="ChEBI" id="CHEBI:57692"/>
    </cofactor>
</comment>
<evidence type="ECO:0000256" key="1">
    <source>
        <dbReference type="ARBA" id="ARBA00001974"/>
    </source>
</evidence>
<organism evidence="7 8">
    <name type="scientific">Novosphingobium beihaiensis</name>
    <dbReference type="NCBI Taxonomy" id="2930389"/>
    <lineage>
        <taxon>Bacteria</taxon>
        <taxon>Pseudomonadati</taxon>
        <taxon>Pseudomonadota</taxon>
        <taxon>Alphaproteobacteria</taxon>
        <taxon>Sphingomonadales</taxon>
        <taxon>Sphingomonadaceae</taxon>
        <taxon>Novosphingobium</taxon>
    </lineage>
</organism>